<sequence>MGVNPFAGEYSGRGGMAGRVPISQRWEFLASHHSKDLRRPPGDVPIAHSVRTSNVDLVLDRREGITMNACVVPRVLLYLLACGSWFASTGALAGGLIGDAIDLVAPGAGKTLDDAHRQVKDAIPPYKIIEEGGTRLVNETLVQASAPALERLIEESRDDALRRGVQPIPHAIRRNLTGFVAEGLLNRVRYRVRGGGDLTLQVNSIRYGKAQAITLEYIVVFKEVNDALYNPTLWAHELSHVEQFQKWGIRDFAIRYLRNHHSVEADAYAEQSRYVAWVGWRNSQQTGMRGRMSNADMVNRPVSPFAHNSPSSTCGTAVITCQVNGSAPVGTPCWCNTAHGAATGSLLPVTVAVNRPVPVPPLPPPSLPAPLPPPPPPSVSFPSGYGMQVCGCWGPNPPPMAPEPRCASKQVRLAVCPGLCAPGHPLYGYVCS</sequence>
<accession>A0ABY6BPG9</accession>
<dbReference type="RefSeq" id="WP_261697251.1">
    <property type="nucleotide sequence ID" value="NZ_CP104694.1"/>
</dbReference>
<dbReference type="EMBL" id="CP104694">
    <property type="protein sequence ID" value="UXI70300.1"/>
    <property type="molecule type" value="Genomic_DNA"/>
</dbReference>
<feature type="domain" description="eCIS core" evidence="1">
    <location>
        <begin position="168"/>
        <end position="246"/>
    </location>
</feature>
<evidence type="ECO:0000313" key="3">
    <source>
        <dbReference type="Proteomes" id="UP001064632"/>
    </source>
</evidence>
<evidence type="ECO:0000313" key="2">
    <source>
        <dbReference type="EMBL" id="UXI70300.1"/>
    </source>
</evidence>
<keyword evidence="3" id="KW-1185">Reference proteome</keyword>
<gene>
    <name evidence="2" type="ORF">N4264_11885</name>
</gene>
<dbReference type="Proteomes" id="UP001064632">
    <property type="component" value="Chromosome"/>
</dbReference>
<name>A0ABY6BPG9_9GAMM</name>
<dbReference type="InterPro" id="IPR025295">
    <property type="entry name" value="eCIS_core_dom"/>
</dbReference>
<protein>
    <submittedName>
        <fullName evidence="2">DUF4157 domain-containing protein</fullName>
    </submittedName>
</protein>
<organism evidence="2 3">
    <name type="scientific">Tahibacter amnicola</name>
    <dbReference type="NCBI Taxonomy" id="2976241"/>
    <lineage>
        <taxon>Bacteria</taxon>
        <taxon>Pseudomonadati</taxon>
        <taxon>Pseudomonadota</taxon>
        <taxon>Gammaproteobacteria</taxon>
        <taxon>Lysobacterales</taxon>
        <taxon>Rhodanobacteraceae</taxon>
        <taxon>Tahibacter</taxon>
    </lineage>
</organism>
<dbReference type="Pfam" id="PF13699">
    <property type="entry name" value="eCIS_core"/>
    <property type="match status" value="1"/>
</dbReference>
<reference evidence="2" key="1">
    <citation type="submission" date="2022-09" db="EMBL/GenBank/DDBJ databases">
        <title>Tahibacter sp. nov., isolated from a fresh water.</title>
        <authorList>
            <person name="Baek J.H."/>
            <person name="Lee J.K."/>
            <person name="Kim J.M."/>
            <person name="Jeon C.O."/>
        </authorList>
    </citation>
    <scope>NUCLEOTIDE SEQUENCE</scope>
    <source>
        <strain evidence="2">W38</strain>
    </source>
</reference>
<evidence type="ECO:0000259" key="1">
    <source>
        <dbReference type="Pfam" id="PF13699"/>
    </source>
</evidence>
<proteinExistence type="predicted"/>